<name>X6M9L8_RETFI</name>
<dbReference type="AlphaFoldDB" id="X6M9L8"/>
<feature type="region of interest" description="Disordered" evidence="1">
    <location>
        <begin position="1"/>
        <end position="49"/>
    </location>
</feature>
<dbReference type="Pfam" id="PF02209">
    <property type="entry name" value="VHP"/>
    <property type="match status" value="1"/>
</dbReference>
<evidence type="ECO:0000259" key="2">
    <source>
        <dbReference type="PROSITE" id="PS51089"/>
    </source>
</evidence>
<dbReference type="InterPro" id="IPR003128">
    <property type="entry name" value="Villin_headpiece"/>
</dbReference>
<dbReference type="Proteomes" id="UP000023152">
    <property type="component" value="Unassembled WGS sequence"/>
</dbReference>
<keyword evidence="4" id="KW-1185">Reference proteome</keyword>
<proteinExistence type="predicted"/>
<dbReference type="OrthoDB" id="28894at2759"/>
<evidence type="ECO:0000313" key="4">
    <source>
        <dbReference type="Proteomes" id="UP000023152"/>
    </source>
</evidence>
<comment type="caution">
    <text evidence="3">The sequence shown here is derived from an EMBL/GenBank/DDBJ whole genome shotgun (WGS) entry which is preliminary data.</text>
</comment>
<dbReference type="SUPFAM" id="SSF47050">
    <property type="entry name" value="VHP, Villin headpiece domain"/>
    <property type="match status" value="1"/>
</dbReference>
<sequence>TSKEITKLGKVSTDVGQTIAQTRSSQTQAANPTSKTHSDSVTSKSGGVPQVDKFYTMSQIKQNKLPPEAKDIKEAYLNDQDFEKEFGMTKTEFYNLRPWKQQQLKKSKGFF</sequence>
<organism evidence="3 4">
    <name type="scientific">Reticulomyxa filosa</name>
    <dbReference type="NCBI Taxonomy" id="46433"/>
    <lineage>
        <taxon>Eukaryota</taxon>
        <taxon>Sar</taxon>
        <taxon>Rhizaria</taxon>
        <taxon>Retaria</taxon>
        <taxon>Foraminifera</taxon>
        <taxon>Monothalamids</taxon>
        <taxon>Reticulomyxidae</taxon>
        <taxon>Reticulomyxa</taxon>
    </lineage>
</organism>
<dbReference type="SMART" id="SM00153">
    <property type="entry name" value="VHP"/>
    <property type="match status" value="1"/>
</dbReference>
<dbReference type="PROSITE" id="PS51089">
    <property type="entry name" value="HP"/>
    <property type="match status" value="1"/>
</dbReference>
<dbReference type="GO" id="GO:0007010">
    <property type="term" value="P:cytoskeleton organization"/>
    <property type="evidence" value="ECO:0007669"/>
    <property type="project" value="InterPro"/>
</dbReference>
<evidence type="ECO:0000256" key="1">
    <source>
        <dbReference type="SAM" id="MobiDB-lite"/>
    </source>
</evidence>
<dbReference type="EMBL" id="ASPP01023374">
    <property type="protein sequence ID" value="ETO10584.1"/>
    <property type="molecule type" value="Genomic_DNA"/>
</dbReference>
<feature type="domain" description="HP" evidence="2">
    <location>
        <begin position="49"/>
        <end position="111"/>
    </location>
</feature>
<feature type="non-terminal residue" evidence="3">
    <location>
        <position position="1"/>
    </location>
</feature>
<accession>X6M9L8</accession>
<feature type="compositionally biased region" description="Polar residues" evidence="1">
    <location>
        <begin position="14"/>
        <end position="45"/>
    </location>
</feature>
<dbReference type="Gene3D" id="1.10.950.10">
    <property type="entry name" value="Villin headpiece domain"/>
    <property type="match status" value="1"/>
</dbReference>
<dbReference type="GO" id="GO:0003779">
    <property type="term" value="F:actin binding"/>
    <property type="evidence" value="ECO:0007669"/>
    <property type="project" value="InterPro"/>
</dbReference>
<gene>
    <name evidence="3" type="ORF">RFI_26792</name>
</gene>
<reference evidence="3 4" key="1">
    <citation type="journal article" date="2013" name="Curr. Biol.">
        <title>The Genome of the Foraminiferan Reticulomyxa filosa.</title>
        <authorList>
            <person name="Glockner G."/>
            <person name="Hulsmann N."/>
            <person name="Schleicher M."/>
            <person name="Noegel A.A."/>
            <person name="Eichinger L."/>
            <person name="Gallinger C."/>
            <person name="Pawlowski J."/>
            <person name="Sierra R."/>
            <person name="Euteneuer U."/>
            <person name="Pillet L."/>
            <person name="Moustafa A."/>
            <person name="Platzer M."/>
            <person name="Groth M."/>
            <person name="Szafranski K."/>
            <person name="Schliwa M."/>
        </authorList>
    </citation>
    <scope>NUCLEOTIDE SEQUENCE [LARGE SCALE GENOMIC DNA]</scope>
</reference>
<protein>
    <recommendedName>
        <fullName evidence="2">HP domain-containing protein</fullName>
    </recommendedName>
</protein>
<evidence type="ECO:0000313" key="3">
    <source>
        <dbReference type="EMBL" id="ETO10584.1"/>
    </source>
</evidence>
<dbReference type="InterPro" id="IPR036886">
    <property type="entry name" value="Villin_headpiece_dom_sf"/>
</dbReference>